<reference evidence="3" key="1">
    <citation type="journal article" date="2014" name="Int. J. Syst. Evol. Microbiol.">
        <title>Complete genome sequence of Corynebacterium casei LMG S-19264T (=DSM 44701T), isolated from a smear-ripened cheese.</title>
        <authorList>
            <consortium name="US DOE Joint Genome Institute (JGI-PGF)"/>
            <person name="Walter F."/>
            <person name="Albersmeier A."/>
            <person name="Kalinowski J."/>
            <person name="Ruckert C."/>
        </authorList>
    </citation>
    <scope>NUCLEOTIDE SEQUENCE</scope>
    <source>
        <strain evidence="3">CGMCC 1.16548</strain>
    </source>
</reference>
<dbReference type="RefSeq" id="WP_191283686.1">
    <property type="nucleotide sequence ID" value="NZ_BNAI01000005.1"/>
</dbReference>
<reference evidence="3" key="2">
    <citation type="submission" date="2020-09" db="EMBL/GenBank/DDBJ databases">
        <authorList>
            <person name="Sun Q."/>
            <person name="Zhou Y."/>
        </authorList>
    </citation>
    <scope>NUCLEOTIDE SEQUENCE</scope>
    <source>
        <strain evidence="3">CGMCC 1.16548</strain>
    </source>
</reference>
<dbReference type="Proteomes" id="UP000617531">
    <property type="component" value="Unassembled WGS sequence"/>
</dbReference>
<evidence type="ECO:0000313" key="3">
    <source>
        <dbReference type="EMBL" id="GHF21651.1"/>
    </source>
</evidence>
<protein>
    <submittedName>
        <fullName evidence="3">Uncharacterized protein</fullName>
    </submittedName>
</protein>
<gene>
    <name evidence="3" type="ORF">GCM10011600_23280</name>
</gene>
<dbReference type="PROSITE" id="PS51257">
    <property type="entry name" value="PROKAR_LIPOPROTEIN"/>
    <property type="match status" value="1"/>
</dbReference>
<evidence type="ECO:0000313" key="4">
    <source>
        <dbReference type="Proteomes" id="UP000617531"/>
    </source>
</evidence>
<sequence length="229" mass="22904">MKLSMHATVIAGLLLLGVTGCGSTTPAPSPTTSSSATPTPTATASSAPSEPAEVDVTAAVVVMTASTLSVFGTDGSTLASVSYEMDGATAVAQIAEALDEDPVVTPIAEIGGGPCPAATSYAFGGLQLRSPGSLWSSGSYEAIVTGATTSGGIGIETIAGQRIGATQSGFQAAIGEFMVLYEDPDRLGFDVLNPEAHEWDRIGAYAEFSGGTLTYLAAPNRLGFVGSCA</sequence>
<evidence type="ECO:0000256" key="2">
    <source>
        <dbReference type="SAM" id="SignalP"/>
    </source>
</evidence>
<feature type="chain" id="PRO_5038778962" evidence="2">
    <location>
        <begin position="24"/>
        <end position="229"/>
    </location>
</feature>
<proteinExistence type="predicted"/>
<dbReference type="EMBL" id="BNAI01000005">
    <property type="protein sequence ID" value="GHF21651.1"/>
    <property type="molecule type" value="Genomic_DNA"/>
</dbReference>
<evidence type="ECO:0000256" key="1">
    <source>
        <dbReference type="SAM" id="MobiDB-lite"/>
    </source>
</evidence>
<accession>A0A8J3GRQ9</accession>
<organism evidence="3 4">
    <name type="scientific">Pseudolysinimonas yzui</name>
    <dbReference type="NCBI Taxonomy" id="2708254"/>
    <lineage>
        <taxon>Bacteria</taxon>
        <taxon>Bacillati</taxon>
        <taxon>Actinomycetota</taxon>
        <taxon>Actinomycetes</taxon>
        <taxon>Micrococcales</taxon>
        <taxon>Microbacteriaceae</taxon>
        <taxon>Pseudolysinimonas</taxon>
    </lineage>
</organism>
<feature type="region of interest" description="Disordered" evidence="1">
    <location>
        <begin position="24"/>
        <end position="50"/>
    </location>
</feature>
<keyword evidence="4" id="KW-1185">Reference proteome</keyword>
<keyword evidence="2" id="KW-0732">Signal</keyword>
<dbReference type="AlphaFoldDB" id="A0A8J3GRQ9"/>
<comment type="caution">
    <text evidence="3">The sequence shown here is derived from an EMBL/GenBank/DDBJ whole genome shotgun (WGS) entry which is preliminary data.</text>
</comment>
<name>A0A8J3GRQ9_9MICO</name>
<feature type="signal peptide" evidence="2">
    <location>
        <begin position="1"/>
        <end position="23"/>
    </location>
</feature>